<dbReference type="EMBL" id="NCKU01000001">
    <property type="protein sequence ID" value="RWS18056.1"/>
    <property type="molecule type" value="Genomic_DNA"/>
</dbReference>
<dbReference type="PANTHER" id="PTHR22603:SF93">
    <property type="entry name" value="RE24176P"/>
    <property type="match status" value="1"/>
</dbReference>
<dbReference type="OrthoDB" id="3649325at2759"/>
<dbReference type="Proteomes" id="UP000285301">
    <property type="component" value="Unassembled WGS sequence"/>
</dbReference>
<evidence type="ECO:0000313" key="4">
    <source>
        <dbReference type="EMBL" id="RWS18056.1"/>
    </source>
</evidence>
<keyword evidence="5" id="KW-1185">Reference proteome</keyword>
<evidence type="ECO:0000256" key="2">
    <source>
        <dbReference type="ARBA" id="ARBA00023264"/>
    </source>
</evidence>
<dbReference type="GO" id="GO:0004103">
    <property type="term" value="F:choline kinase activity"/>
    <property type="evidence" value="ECO:0007669"/>
    <property type="project" value="TreeGrafter"/>
</dbReference>
<dbReference type="AlphaFoldDB" id="A0A3S4RMN2"/>
<accession>A0A3S4RMN2</accession>
<evidence type="ECO:0000256" key="3">
    <source>
        <dbReference type="ARBA" id="ARBA00038211"/>
    </source>
</evidence>
<dbReference type="STRING" id="1965070.A0A3S4RMN2"/>
<dbReference type="SUPFAM" id="SSF56112">
    <property type="entry name" value="Protein kinase-like (PK-like)"/>
    <property type="match status" value="1"/>
</dbReference>
<proteinExistence type="inferred from homology"/>
<dbReference type="Gene3D" id="3.90.1200.10">
    <property type="match status" value="1"/>
</dbReference>
<name>A0A3S4RMN2_9ACAR</name>
<comment type="caution">
    <text evidence="4">The sequence shown here is derived from an EMBL/GenBank/DDBJ whole genome shotgun (WGS) entry which is preliminary data.</text>
</comment>
<evidence type="ECO:0000256" key="1">
    <source>
        <dbReference type="ARBA" id="ARBA00023209"/>
    </source>
</evidence>
<organism evidence="4 5">
    <name type="scientific">Dinothrombium tinctorium</name>
    <dbReference type="NCBI Taxonomy" id="1965070"/>
    <lineage>
        <taxon>Eukaryota</taxon>
        <taxon>Metazoa</taxon>
        <taxon>Ecdysozoa</taxon>
        <taxon>Arthropoda</taxon>
        <taxon>Chelicerata</taxon>
        <taxon>Arachnida</taxon>
        <taxon>Acari</taxon>
        <taxon>Acariformes</taxon>
        <taxon>Trombidiformes</taxon>
        <taxon>Prostigmata</taxon>
        <taxon>Anystina</taxon>
        <taxon>Parasitengona</taxon>
        <taxon>Trombidioidea</taxon>
        <taxon>Trombidiidae</taxon>
        <taxon>Dinothrombium</taxon>
    </lineage>
</organism>
<dbReference type="GO" id="GO:0004305">
    <property type="term" value="F:ethanolamine kinase activity"/>
    <property type="evidence" value="ECO:0007669"/>
    <property type="project" value="TreeGrafter"/>
</dbReference>
<dbReference type="GO" id="GO:0006646">
    <property type="term" value="P:phosphatidylethanolamine biosynthetic process"/>
    <property type="evidence" value="ECO:0007669"/>
    <property type="project" value="TreeGrafter"/>
</dbReference>
<gene>
    <name evidence="4" type="ORF">B4U79_03990</name>
</gene>
<dbReference type="GO" id="GO:0005737">
    <property type="term" value="C:cytoplasm"/>
    <property type="evidence" value="ECO:0007669"/>
    <property type="project" value="TreeGrafter"/>
</dbReference>
<keyword evidence="1" id="KW-0443">Lipid metabolism</keyword>
<dbReference type="PANTHER" id="PTHR22603">
    <property type="entry name" value="CHOLINE/ETHANOALAMINE KINASE"/>
    <property type="match status" value="1"/>
</dbReference>
<reference evidence="4 5" key="1">
    <citation type="journal article" date="2018" name="Gigascience">
        <title>Genomes of trombidid mites reveal novel predicted allergens and laterally-transferred genes associated with secondary metabolism.</title>
        <authorList>
            <person name="Dong X."/>
            <person name="Chaisiri K."/>
            <person name="Xia D."/>
            <person name="Armstrong S.D."/>
            <person name="Fang Y."/>
            <person name="Donnelly M.J."/>
            <person name="Kadowaki T."/>
            <person name="McGarry J.W."/>
            <person name="Darby A.C."/>
            <person name="Makepeace B.L."/>
        </authorList>
    </citation>
    <scope>NUCLEOTIDE SEQUENCE [LARGE SCALE GENOMIC DNA]</scope>
    <source>
        <strain evidence="4">UoL-WK</strain>
    </source>
</reference>
<keyword evidence="1" id="KW-0594">Phospholipid biosynthesis</keyword>
<protein>
    <recommendedName>
        <fullName evidence="6">Choline/ethanolamine kinase-like protein</fullName>
    </recommendedName>
</protein>
<evidence type="ECO:0000313" key="5">
    <source>
        <dbReference type="Proteomes" id="UP000285301"/>
    </source>
</evidence>
<dbReference type="Gene3D" id="3.30.200.20">
    <property type="entry name" value="Phosphorylase Kinase, domain 1"/>
    <property type="match status" value="1"/>
</dbReference>
<dbReference type="Pfam" id="PF01633">
    <property type="entry name" value="Choline_kinase"/>
    <property type="match status" value="1"/>
</dbReference>
<keyword evidence="1" id="KW-0444">Lipid biosynthesis</keyword>
<dbReference type="InterPro" id="IPR011009">
    <property type="entry name" value="Kinase-like_dom_sf"/>
</dbReference>
<sequence>MNASTICERIHKVCSDFLSGEWSKVKASDFEIRPIEVGKSNRLFAVSLPKAVKTSKREPSKVLVRFYGNEFTGEGNRYKIVGEVVENVVFCLLAERNLGPKLYGIFDGGRIEEFIESRNMTTEEILESDTLQTLASKIARMHCMKMPVSKKQVDILAVLKNNLEIISANGIDISALSEEKKNIYRLISMADFKSEVDFIFKLYKNTKQRLIFCHNDLNPTNFLLKCDENSNDKKEIVIIDFENCFWNFRSIDLGKFFGEQMITLKAKEEETNYCASDEQIRLFVRAYLNELKLVDEEFDEAIDNEETLVLEIEIGILMVHIFTSIWNLIHPDAANDALYSIENCWLRYQLYKKLKTNFCQKHSALINSLF</sequence>
<comment type="similarity">
    <text evidence="3">Belongs to the choline/ethanolamine kinase family.</text>
</comment>
<keyword evidence="2" id="KW-1208">Phospholipid metabolism</keyword>
<evidence type="ECO:0008006" key="6">
    <source>
        <dbReference type="Google" id="ProtNLM"/>
    </source>
</evidence>